<evidence type="ECO:0000313" key="6">
    <source>
        <dbReference type="Proteomes" id="UP001595617"/>
    </source>
</evidence>
<dbReference type="NCBIfam" id="NF037995">
    <property type="entry name" value="TRAP_S1"/>
    <property type="match status" value="1"/>
</dbReference>
<keyword evidence="6" id="KW-1185">Reference proteome</keyword>
<sequence length="381" mass="41032">MMSTPTFKHFWRTSVIAGVTALAVLSTSVSAQQLRLTPGTPPAHPGHTPLFTVFQEEISAATDGRLRSVILGTEVANLGNMRNAIRSGLSDAGMFLPAYFPSDLPNINLVGDLSFMGTNSQAMGAAMTEYIVNCADCQAELKRLGVVYTTSHASDAYQILTTKPIRNAEDLRGLRLRVGGPHYARWAEAMGAVGANVSVGETFEAISQGVLDGTIASSADMISFRLDDVVKYVSTLRLGTYHSTISHAIGNNTWARLSADDRRAIAEASSLASAMSTQRWAFEMASAAEANARTKGIEFIDPSPELLAASEAFKAQDLASIVGRAEGRDGLTNVAAKMAEFERLVEKWTAFAESVDNDPEQIAEQVNREVWANVDFTRYGL</sequence>
<organism evidence="5 6">
    <name type="scientific">Saccharospirillum mangrovi</name>
    <dbReference type="NCBI Taxonomy" id="2161747"/>
    <lineage>
        <taxon>Bacteria</taxon>
        <taxon>Pseudomonadati</taxon>
        <taxon>Pseudomonadota</taxon>
        <taxon>Gammaproteobacteria</taxon>
        <taxon>Oceanospirillales</taxon>
        <taxon>Saccharospirillaceae</taxon>
        <taxon>Saccharospirillum</taxon>
    </lineage>
</organism>
<evidence type="ECO:0000256" key="3">
    <source>
        <dbReference type="ARBA" id="ARBA00022729"/>
    </source>
</evidence>
<feature type="chain" id="PRO_5046988703" evidence="4">
    <location>
        <begin position="32"/>
        <end position="381"/>
    </location>
</feature>
<gene>
    <name evidence="5" type="ORF">ACFOOG_00640</name>
</gene>
<dbReference type="InterPro" id="IPR038404">
    <property type="entry name" value="TRAP_DctP_sf"/>
</dbReference>
<name>A0ABV7ZS33_9GAMM</name>
<proteinExistence type="inferred from homology"/>
<dbReference type="CDD" id="cd13666">
    <property type="entry name" value="PBP2_TRAP_DctP_like_1"/>
    <property type="match status" value="1"/>
</dbReference>
<dbReference type="PANTHER" id="PTHR33376">
    <property type="match status" value="1"/>
</dbReference>
<protein>
    <submittedName>
        <fullName evidence="5">C4-dicarboxylate TRAP transporter substrate-binding protein</fullName>
    </submittedName>
</protein>
<dbReference type="InterPro" id="IPR018389">
    <property type="entry name" value="DctP_fam"/>
</dbReference>
<dbReference type="Proteomes" id="UP001595617">
    <property type="component" value="Unassembled WGS sequence"/>
</dbReference>
<keyword evidence="2" id="KW-0813">Transport</keyword>
<dbReference type="Gene3D" id="3.40.190.170">
    <property type="entry name" value="Bacterial extracellular solute-binding protein, family 7"/>
    <property type="match status" value="1"/>
</dbReference>
<evidence type="ECO:0000256" key="1">
    <source>
        <dbReference type="ARBA" id="ARBA00009023"/>
    </source>
</evidence>
<evidence type="ECO:0000256" key="4">
    <source>
        <dbReference type="SAM" id="SignalP"/>
    </source>
</evidence>
<accession>A0ABV7ZS33</accession>
<comment type="caution">
    <text evidence="5">The sequence shown here is derived from an EMBL/GenBank/DDBJ whole genome shotgun (WGS) entry which is preliminary data.</text>
</comment>
<dbReference type="Pfam" id="PF03480">
    <property type="entry name" value="DctP"/>
    <property type="match status" value="1"/>
</dbReference>
<dbReference type="PANTHER" id="PTHR33376:SF7">
    <property type="entry name" value="C4-DICARBOXYLATE-BINDING PROTEIN DCTB"/>
    <property type="match status" value="1"/>
</dbReference>
<dbReference type="RefSeq" id="WP_380692459.1">
    <property type="nucleotide sequence ID" value="NZ_JBHRYR010000002.1"/>
</dbReference>
<evidence type="ECO:0000313" key="5">
    <source>
        <dbReference type="EMBL" id="MFC3851322.1"/>
    </source>
</evidence>
<reference evidence="6" key="1">
    <citation type="journal article" date="2019" name="Int. J. Syst. Evol. Microbiol.">
        <title>The Global Catalogue of Microorganisms (GCM) 10K type strain sequencing project: providing services to taxonomists for standard genome sequencing and annotation.</title>
        <authorList>
            <consortium name="The Broad Institute Genomics Platform"/>
            <consortium name="The Broad Institute Genome Sequencing Center for Infectious Disease"/>
            <person name="Wu L."/>
            <person name="Ma J."/>
        </authorList>
    </citation>
    <scope>NUCLEOTIDE SEQUENCE [LARGE SCALE GENOMIC DNA]</scope>
    <source>
        <strain evidence="6">IBRC 10765</strain>
    </source>
</reference>
<keyword evidence="3 4" id="KW-0732">Signal</keyword>
<feature type="signal peptide" evidence="4">
    <location>
        <begin position="1"/>
        <end position="31"/>
    </location>
</feature>
<dbReference type="EMBL" id="JBHRYR010000002">
    <property type="protein sequence ID" value="MFC3851322.1"/>
    <property type="molecule type" value="Genomic_DNA"/>
</dbReference>
<comment type="similarity">
    <text evidence="1">Belongs to the bacterial solute-binding protein 7 family.</text>
</comment>
<evidence type="ECO:0000256" key="2">
    <source>
        <dbReference type="ARBA" id="ARBA00022448"/>
    </source>
</evidence>